<evidence type="ECO:0000256" key="10">
    <source>
        <dbReference type="ARBA" id="ARBA00030803"/>
    </source>
</evidence>
<proteinExistence type="predicted"/>
<dbReference type="RefSeq" id="WP_166757014.1">
    <property type="nucleotide sequence ID" value="NZ_BAABJU010000020.1"/>
</dbReference>
<keyword evidence="5" id="KW-1133">Transmembrane helix</keyword>
<dbReference type="GO" id="GO:0016989">
    <property type="term" value="F:sigma factor antagonist activity"/>
    <property type="evidence" value="ECO:0007669"/>
    <property type="project" value="TreeGrafter"/>
</dbReference>
<evidence type="ECO:0000256" key="4">
    <source>
        <dbReference type="ARBA" id="ARBA00022692"/>
    </source>
</evidence>
<evidence type="ECO:0000256" key="5">
    <source>
        <dbReference type="ARBA" id="ARBA00022989"/>
    </source>
</evidence>
<evidence type="ECO:0000313" key="14">
    <source>
        <dbReference type="EMBL" id="NIH69536.1"/>
    </source>
</evidence>
<dbReference type="GO" id="GO:0006417">
    <property type="term" value="P:regulation of translation"/>
    <property type="evidence" value="ECO:0007669"/>
    <property type="project" value="TreeGrafter"/>
</dbReference>
<evidence type="ECO:0000256" key="6">
    <source>
        <dbReference type="ARBA" id="ARBA00023015"/>
    </source>
</evidence>
<feature type="region of interest" description="Disordered" evidence="11">
    <location>
        <begin position="280"/>
        <end position="299"/>
    </location>
</feature>
<reference evidence="13" key="4">
    <citation type="submission" date="2024-05" db="EMBL/GenBank/DDBJ databases">
        <authorList>
            <person name="Sun Q."/>
            <person name="Zhou Y."/>
        </authorList>
    </citation>
    <scope>NUCLEOTIDE SEQUENCE</scope>
    <source>
        <strain evidence="13">CGMCC 4.5581</strain>
    </source>
</reference>
<dbReference type="InterPro" id="IPR041916">
    <property type="entry name" value="Anti_sigma_zinc_sf"/>
</dbReference>
<gene>
    <name evidence="14" type="ORF">FB380_004024</name>
    <name evidence="13" type="ORF">GCM10011589_33370</name>
</gene>
<accession>A0A846LPP4</accession>
<keyword evidence="4" id="KW-0812">Transmembrane</keyword>
<reference evidence="14 15" key="3">
    <citation type="submission" date="2020-02" db="EMBL/GenBank/DDBJ databases">
        <title>Sequencing the genomes of 1000 actinobacteria strains.</title>
        <authorList>
            <person name="Klenk H.-P."/>
        </authorList>
    </citation>
    <scope>NUCLEOTIDE SEQUENCE [LARGE SCALE GENOMIC DNA]</scope>
    <source>
        <strain evidence="14 15">DSM 45201</strain>
    </source>
</reference>
<evidence type="ECO:0000313" key="16">
    <source>
        <dbReference type="Proteomes" id="UP000648663"/>
    </source>
</evidence>
<sequence length="299" mass="31416">MTAPLGNRDDEHRSWDELAVGWALHALEPEDEDLFAAHLADCDRCADTVAETAEVMAAMSRDLPPAEPSDGLRDRLRAAVEETEQLPQTPPAGRRREQPPAAPTRPADRPGPWPTGAGSTSARDLQLPLPTRVADPRPAWRRVLPTALVAAAVAAVLALGAWNVALTSARDEAVAAAAEQDRVLDALLEPGQAVIAPLAEEDGEDVATVVARDGALQVVADGLPVNDSGDTTYVVWGLPDGPPVAIGTFDVVTSEMDLRTVGSVETGLDEYPAYGISIEPGRQAPSEPTDIVATGQVTS</sequence>
<feature type="region of interest" description="Disordered" evidence="11">
    <location>
        <begin position="82"/>
        <end position="130"/>
    </location>
</feature>
<dbReference type="Proteomes" id="UP000648663">
    <property type="component" value="Unassembled WGS sequence"/>
</dbReference>
<dbReference type="PANTHER" id="PTHR37461:SF1">
    <property type="entry name" value="ANTI-SIGMA-K FACTOR RSKA"/>
    <property type="match status" value="1"/>
</dbReference>
<reference evidence="16" key="2">
    <citation type="journal article" date="2019" name="Int. J. Syst. Evol. Microbiol.">
        <title>The Global Catalogue of Microorganisms (GCM) 10K type strain sequencing project: providing services to taxonomists for standard genome sequencing and annotation.</title>
        <authorList>
            <consortium name="The Broad Institute Genomics Platform"/>
            <consortium name="The Broad Institute Genome Sequencing Center for Infectious Disease"/>
            <person name="Wu L."/>
            <person name="Ma J."/>
        </authorList>
    </citation>
    <scope>NUCLEOTIDE SEQUENCE [LARGE SCALE GENOMIC DNA]</scope>
    <source>
        <strain evidence="16">CGMCC 4.5581</strain>
    </source>
</reference>
<evidence type="ECO:0000256" key="2">
    <source>
        <dbReference type="ARBA" id="ARBA00004236"/>
    </source>
</evidence>
<dbReference type="InterPro" id="IPR018764">
    <property type="entry name" value="RskA_C"/>
</dbReference>
<evidence type="ECO:0000256" key="1">
    <source>
        <dbReference type="ARBA" id="ARBA00004167"/>
    </source>
</evidence>
<evidence type="ECO:0000313" key="15">
    <source>
        <dbReference type="Proteomes" id="UP000552836"/>
    </source>
</evidence>
<organism evidence="14 15">
    <name type="scientific">Modestobacter marinus</name>
    <dbReference type="NCBI Taxonomy" id="477641"/>
    <lineage>
        <taxon>Bacteria</taxon>
        <taxon>Bacillati</taxon>
        <taxon>Actinomycetota</taxon>
        <taxon>Actinomycetes</taxon>
        <taxon>Geodermatophilales</taxon>
        <taxon>Geodermatophilaceae</taxon>
        <taxon>Modestobacter</taxon>
    </lineage>
</organism>
<dbReference type="EMBL" id="JAAMPA010000002">
    <property type="protein sequence ID" value="NIH69536.1"/>
    <property type="molecule type" value="Genomic_DNA"/>
</dbReference>
<protein>
    <recommendedName>
        <fullName evidence="10">Regulator of SigK</fullName>
    </recommendedName>
    <alternativeName>
        <fullName evidence="9">Sigma-K anti-sigma factor RskA</fullName>
    </alternativeName>
</protein>
<name>A0A846LPP4_9ACTN</name>
<dbReference type="InterPro" id="IPR051474">
    <property type="entry name" value="Anti-sigma-K/W_factor"/>
</dbReference>
<feature type="domain" description="Anti-sigma K factor RskA C-terminal" evidence="12">
    <location>
        <begin position="148"/>
        <end position="290"/>
    </location>
</feature>
<evidence type="ECO:0000313" key="13">
    <source>
        <dbReference type="EMBL" id="GGL74674.1"/>
    </source>
</evidence>
<keyword evidence="7" id="KW-0472">Membrane</keyword>
<dbReference type="PANTHER" id="PTHR37461">
    <property type="entry name" value="ANTI-SIGMA-K FACTOR RSKA"/>
    <property type="match status" value="1"/>
</dbReference>
<keyword evidence="6" id="KW-0805">Transcription regulation</keyword>
<evidence type="ECO:0000259" key="12">
    <source>
        <dbReference type="Pfam" id="PF10099"/>
    </source>
</evidence>
<evidence type="ECO:0000256" key="8">
    <source>
        <dbReference type="ARBA" id="ARBA00023163"/>
    </source>
</evidence>
<keyword evidence="8" id="KW-0804">Transcription</keyword>
<dbReference type="AlphaFoldDB" id="A0A846LPP4"/>
<keyword evidence="3" id="KW-1003">Cell membrane</keyword>
<comment type="caution">
    <text evidence="14">The sequence shown here is derived from an EMBL/GenBank/DDBJ whole genome shotgun (WGS) entry which is preliminary data.</text>
</comment>
<evidence type="ECO:0000256" key="9">
    <source>
        <dbReference type="ARBA" id="ARBA00029829"/>
    </source>
</evidence>
<evidence type="ECO:0000256" key="3">
    <source>
        <dbReference type="ARBA" id="ARBA00022475"/>
    </source>
</evidence>
<evidence type="ECO:0000256" key="7">
    <source>
        <dbReference type="ARBA" id="ARBA00023136"/>
    </source>
</evidence>
<dbReference type="Pfam" id="PF10099">
    <property type="entry name" value="RskA_C"/>
    <property type="match status" value="1"/>
</dbReference>
<evidence type="ECO:0000256" key="11">
    <source>
        <dbReference type="SAM" id="MobiDB-lite"/>
    </source>
</evidence>
<reference evidence="13" key="1">
    <citation type="journal article" date="2014" name="Int. J. Syst. Evol. Microbiol.">
        <title>Complete genome of a new Firmicutes species belonging to the dominant human colonic microbiota ('Ruminococcus bicirculans') reveals two chromosomes and a selective capacity to utilize plant glucans.</title>
        <authorList>
            <consortium name="NISC Comparative Sequencing Program"/>
            <person name="Wegmann U."/>
            <person name="Louis P."/>
            <person name="Goesmann A."/>
            <person name="Henrissat B."/>
            <person name="Duncan S.H."/>
            <person name="Flint H.J."/>
        </authorList>
    </citation>
    <scope>NUCLEOTIDE SEQUENCE</scope>
    <source>
        <strain evidence="13">CGMCC 4.5581</strain>
    </source>
</reference>
<comment type="subcellular location">
    <subcellularLocation>
        <location evidence="2">Cell membrane</location>
    </subcellularLocation>
    <subcellularLocation>
        <location evidence="1">Membrane</location>
        <topology evidence="1">Single-pass membrane protein</topology>
    </subcellularLocation>
</comment>
<dbReference type="Gene3D" id="1.10.10.1320">
    <property type="entry name" value="Anti-sigma factor, zinc-finger domain"/>
    <property type="match status" value="1"/>
</dbReference>
<dbReference type="GO" id="GO:0005886">
    <property type="term" value="C:plasma membrane"/>
    <property type="evidence" value="ECO:0007669"/>
    <property type="project" value="UniProtKB-SubCell"/>
</dbReference>
<keyword evidence="16" id="KW-1185">Reference proteome</keyword>
<dbReference type="EMBL" id="BMMI01000006">
    <property type="protein sequence ID" value="GGL74674.1"/>
    <property type="molecule type" value="Genomic_DNA"/>
</dbReference>
<dbReference type="Proteomes" id="UP000552836">
    <property type="component" value="Unassembled WGS sequence"/>
</dbReference>